<dbReference type="InterPro" id="IPR006133">
    <property type="entry name" value="DNA-dir_DNA_pol_B_exonuc"/>
</dbReference>
<feature type="compositionally biased region" description="Acidic residues" evidence="13">
    <location>
        <begin position="9"/>
        <end position="18"/>
    </location>
</feature>
<keyword evidence="7" id="KW-0863">Zinc-finger</keyword>
<evidence type="ECO:0000256" key="6">
    <source>
        <dbReference type="ARBA" id="ARBA00022723"/>
    </source>
</evidence>
<keyword evidence="5 12" id="KW-0235">DNA replication</keyword>
<dbReference type="CDD" id="cd05532">
    <property type="entry name" value="POLBc_alpha"/>
    <property type="match status" value="1"/>
</dbReference>
<dbReference type="GO" id="GO:0006272">
    <property type="term" value="P:leading strand elongation"/>
    <property type="evidence" value="ECO:0007669"/>
    <property type="project" value="TreeGrafter"/>
</dbReference>
<dbReference type="Gene3D" id="1.10.287.690">
    <property type="entry name" value="Helix hairpin bin"/>
    <property type="match status" value="1"/>
</dbReference>
<dbReference type="Gene3D" id="2.40.50.730">
    <property type="match status" value="1"/>
</dbReference>
<dbReference type="InterPro" id="IPR042087">
    <property type="entry name" value="DNA_pol_B_thumb"/>
</dbReference>
<evidence type="ECO:0000256" key="10">
    <source>
        <dbReference type="ARBA" id="ARBA00023125"/>
    </source>
</evidence>
<dbReference type="Pfam" id="PF03104">
    <property type="entry name" value="DNA_pol_B_exo1"/>
    <property type="match status" value="1"/>
</dbReference>
<dbReference type="GO" id="GO:1902975">
    <property type="term" value="P:mitotic DNA replication initiation"/>
    <property type="evidence" value="ECO:0007669"/>
    <property type="project" value="InterPro"/>
</dbReference>
<dbReference type="PRINTS" id="PR00106">
    <property type="entry name" value="DNAPOLB"/>
</dbReference>
<keyword evidence="10 12" id="KW-0238">DNA-binding</keyword>
<organism evidence="18">
    <name type="scientific">Naegleria gruberi</name>
    <name type="common">Amoeba</name>
    <dbReference type="NCBI Taxonomy" id="5762"/>
    <lineage>
        <taxon>Eukaryota</taxon>
        <taxon>Discoba</taxon>
        <taxon>Heterolobosea</taxon>
        <taxon>Tetramitia</taxon>
        <taxon>Eutetramitia</taxon>
        <taxon>Vahlkampfiidae</taxon>
        <taxon>Naegleria</taxon>
    </lineage>
</organism>
<evidence type="ECO:0000259" key="14">
    <source>
        <dbReference type="Pfam" id="PF00136"/>
    </source>
</evidence>
<dbReference type="InterPro" id="IPR015088">
    <property type="entry name" value="Znf_DNA-dir_DNA_pol_B_alpha"/>
</dbReference>
<keyword evidence="3 12" id="KW-0808">Transferase</keyword>
<evidence type="ECO:0000256" key="11">
    <source>
        <dbReference type="ARBA" id="ARBA00023242"/>
    </source>
</evidence>
<keyword evidence="9 12" id="KW-0239">DNA-directed DNA polymerase</keyword>
<keyword evidence="6" id="KW-0479">Metal-binding</keyword>
<evidence type="ECO:0000256" key="7">
    <source>
        <dbReference type="ARBA" id="ARBA00022771"/>
    </source>
</evidence>
<gene>
    <name evidence="17" type="ORF">NAEGRDRAFT_61128</name>
</gene>
<dbReference type="GO" id="GO:0000166">
    <property type="term" value="F:nucleotide binding"/>
    <property type="evidence" value="ECO:0007669"/>
    <property type="project" value="InterPro"/>
</dbReference>
<keyword evidence="11" id="KW-0539">Nucleus</keyword>
<evidence type="ECO:0000256" key="5">
    <source>
        <dbReference type="ARBA" id="ARBA00022705"/>
    </source>
</evidence>
<dbReference type="GO" id="GO:0003697">
    <property type="term" value="F:single-stranded DNA binding"/>
    <property type="evidence" value="ECO:0007669"/>
    <property type="project" value="TreeGrafter"/>
</dbReference>
<dbReference type="OrthoDB" id="6755010at2759"/>
<dbReference type="STRING" id="5762.D2UXH8"/>
<protein>
    <recommendedName>
        <fullName evidence="12">DNA polymerase</fullName>
        <ecNumber evidence="12">2.7.7.7</ecNumber>
    </recommendedName>
</protein>
<dbReference type="OMA" id="MTKMNVG"/>
<dbReference type="GeneID" id="8863579"/>
<dbReference type="InParanoid" id="D2UXH8"/>
<dbReference type="SMART" id="SM00486">
    <property type="entry name" value="POLBc"/>
    <property type="match status" value="1"/>
</dbReference>
<dbReference type="InterPro" id="IPR023211">
    <property type="entry name" value="DNA_pol_palm_dom_sf"/>
</dbReference>
<dbReference type="Gene3D" id="1.10.132.60">
    <property type="entry name" value="DNA polymerase family B, C-terminal domain"/>
    <property type="match status" value="1"/>
</dbReference>
<evidence type="ECO:0000256" key="8">
    <source>
        <dbReference type="ARBA" id="ARBA00022833"/>
    </source>
</evidence>
<keyword evidence="4 12" id="KW-0548">Nucleotidyltransferase</keyword>
<feature type="domain" description="DNA-directed DNA polymerase family B multifunctional" evidence="14">
    <location>
        <begin position="522"/>
        <end position="955"/>
    </location>
</feature>
<dbReference type="VEuPathDB" id="AmoebaDB:NAEGRDRAFT_61128"/>
<dbReference type="InterPro" id="IPR045846">
    <property type="entry name" value="POLBc_alpha"/>
</dbReference>
<dbReference type="InterPro" id="IPR006134">
    <property type="entry name" value="DNA-dir_DNA_pol_B_multi_dom"/>
</dbReference>
<feature type="region of interest" description="Disordered" evidence="13">
    <location>
        <begin position="1"/>
        <end position="44"/>
    </location>
</feature>
<dbReference type="GO" id="GO:0003682">
    <property type="term" value="F:chromatin binding"/>
    <property type="evidence" value="ECO:0007669"/>
    <property type="project" value="TreeGrafter"/>
</dbReference>
<dbReference type="Pfam" id="PF00136">
    <property type="entry name" value="DNA_pol_B"/>
    <property type="match status" value="1"/>
</dbReference>
<dbReference type="SUPFAM" id="SSF56672">
    <property type="entry name" value="DNA/RNA polymerases"/>
    <property type="match status" value="1"/>
</dbReference>
<dbReference type="GO" id="GO:0003688">
    <property type="term" value="F:DNA replication origin binding"/>
    <property type="evidence" value="ECO:0007669"/>
    <property type="project" value="TreeGrafter"/>
</dbReference>
<dbReference type="InterPro" id="IPR036397">
    <property type="entry name" value="RNaseH_sf"/>
</dbReference>
<sequence length="1206" mass="139312">MKRRSHEESDSEQEEDFDVNTSAMSDEDEISASPQQKRHKLFSSTKSGDVKEISILPDDFKSKIPFIEQQDQFIKNQTVGFSLEGKSKLDFYFVDSCELDGRIILFGKIETLPNNYASCCVRLEKVQKTIYFLPREPIEAKLVNQEQESRIQEELSEVLKISPEKFGFKFKERKYIFEDADVPYNKSITMVKVVIFDVKNLKPHLQEFRGSKLFSKVFHATTSGLEEFILKRKLMGPSWLSIQKFHVKSSGQLSWCKFEVSTDEPTNISVINDDRSPPPLVLMSLKVKTIHNEEKKVNEIVAVCCILQEYSFTGQQSQRKKFIVARKVDDNSVDSNGIELEFNETSLINRLMAQIQQYDPDMYIGHSFLSFELDIILQRWKALKGTDGVLWSRVGRLRLSRYPMLQPLPGGMNESTKSEKESLAGRLVCDTYIAVKEYLREKSYSLEDLRVSQLGETPLEKDIRNPLYDGNLILTAKYFSSVEGVEKFCAFVEHDAQVSMDLMEKLSLIPLTKELTNAAGNLWNRTLIGSRSERIEYLLLHEFYKQKYILPDKSRAFGKRGGRKPKYSGGLVLDPKSGFHHNYVLLLDFNSLYPSIILENNICFSNFLYTEEEREEHKNDKTVLPLVIETLLSRRRQAQRQMEQATGVQRWQYDMRQRALKLTANSTYGCLGFTFSRFFCKQMAESITVEGRNILTQTKQLIENSLRFSVIYGDTDSVMIATDTTNYDEALSKGEEIKKEINNSFRKGKGKLEIDIDGLFRRMLLLRKKKYGALIHTKNKQGTIIPKLELKGLDMVRRDWCDLSRNVSQYIIDQILRPNEPVDCQTQPTPEEIVANIHTHLREIADDVRNNRVPLEQYILTTALTKEPEQYTDAINHPHVQVALEMRRNGQAVRLHQRIPFVITLRKDGTSSSKVSERAVHPDTFRAEQKDNNLELDYEWYLAQQVFPPVSRLCEYLQQTDKALIAECLGLEKKYFRTSYGDDDNMEEYKILSRQEEYDEFEGIELPVNFTCDHCSNKVNLDLVSTLTNAISTTDTDMMQSITILDCPHCKSRMSTNKIVNLSQLNIRELIKKYYSNELKPSASNYRANISDSSTHVISMQPGGYGVFNGSVVSVKQTFTPQDLQVRLRYLARMFDWSSCVKATFKKIDKEQYSSLEKLKAVVQEMQKQEIDELGKIYKHVSKYLQRNARQMVNLSDLFKLVSVDN</sequence>
<dbReference type="GO" id="GO:0006273">
    <property type="term" value="P:lagging strand elongation"/>
    <property type="evidence" value="ECO:0007669"/>
    <property type="project" value="TreeGrafter"/>
</dbReference>
<proteinExistence type="inferred from homology"/>
<dbReference type="PROSITE" id="PS00116">
    <property type="entry name" value="DNA_POLYMERASE_B"/>
    <property type="match status" value="1"/>
</dbReference>
<dbReference type="GO" id="GO:0008270">
    <property type="term" value="F:zinc ion binding"/>
    <property type="evidence" value="ECO:0007669"/>
    <property type="project" value="UniProtKB-KW"/>
</dbReference>
<evidence type="ECO:0000313" key="17">
    <source>
        <dbReference type="EMBL" id="EFC50634.1"/>
    </source>
</evidence>
<comment type="subcellular location">
    <subcellularLocation>
        <location evidence="1">Nucleus</location>
    </subcellularLocation>
</comment>
<dbReference type="InterPro" id="IPR012337">
    <property type="entry name" value="RNaseH-like_sf"/>
</dbReference>
<dbReference type="AlphaFoldDB" id="D2UXH8"/>
<evidence type="ECO:0000256" key="2">
    <source>
        <dbReference type="ARBA" id="ARBA00005755"/>
    </source>
</evidence>
<dbReference type="InterPro" id="IPR038256">
    <property type="entry name" value="Pol_alpha_znc_sf"/>
</dbReference>
<evidence type="ECO:0000259" key="16">
    <source>
        <dbReference type="Pfam" id="PF08996"/>
    </source>
</evidence>
<accession>D2UXH8</accession>
<evidence type="ECO:0000256" key="13">
    <source>
        <dbReference type="SAM" id="MobiDB-lite"/>
    </source>
</evidence>
<comment type="catalytic activity">
    <reaction evidence="12">
        <text>DNA(n) + a 2'-deoxyribonucleoside 5'-triphosphate = DNA(n+1) + diphosphate</text>
        <dbReference type="Rhea" id="RHEA:22508"/>
        <dbReference type="Rhea" id="RHEA-COMP:17339"/>
        <dbReference type="Rhea" id="RHEA-COMP:17340"/>
        <dbReference type="ChEBI" id="CHEBI:33019"/>
        <dbReference type="ChEBI" id="CHEBI:61560"/>
        <dbReference type="ChEBI" id="CHEBI:173112"/>
        <dbReference type="EC" id="2.7.7.7"/>
    </reaction>
</comment>
<comment type="similarity">
    <text evidence="2 12">Belongs to the DNA polymerase type-B family.</text>
</comment>
<dbReference type="RefSeq" id="XP_002683378.1">
    <property type="nucleotide sequence ID" value="XM_002683332.1"/>
</dbReference>
<dbReference type="PANTHER" id="PTHR45861:SF1">
    <property type="entry name" value="DNA POLYMERASE ALPHA CATALYTIC SUBUNIT"/>
    <property type="match status" value="1"/>
</dbReference>
<dbReference type="EMBL" id="GG738845">
    <property type="protein sequence ID" value="EFC50634.1"/>
    <property type="molecule type" value="Genomic_DNA"/>
</dbReference>
<evidence type="ECO:0000256" key="4">
    <source>
        <dbReference type="ARBA" id="ARBA00022695"/>
    </source>
</evidence>
<keyword evidence="18" id="KW-1185">Reference proteome</keyword>
<dbReference type="InterPro" id="IPR043502">
    <property type="entry name" value="DNA/RNA_pol_sf"/>
</dbReference>
<reference evidence="17 18" key="1">
    <citation type="journal article" date="2010" name="Cell">
        <title>The genome of Naegleria gruberi illuminates early eukaryotic versatility.</title>
        <authorList>
            <person name="Fritz-Laylin L.K."/>
            <person name="Prochnik S.E."/>
            <person name="Ginger M.L."/>
            <person name="Dacks J.B."/>
            <person name="Carpenter M.L."/>
            <person name="Field M.C."/>
            <person name="Kuo A."/>
            <person name="Paredez A."/>
            <person name="Chapman J."/>
            <person name="Pham J."/>
            <person name="Shu S."/>
            <person name="Neupane R."/>
            <person name="Cipriano M."/>
            <person name="Mancuso J."/>
            <person name="Tu H."/>
            <person name="Salamov A."/>
            <person name="Lindquist E."/>
            <person name="Shapiro H."/>
            <person name="Lucas S."/>
            <person name="Grigoriev I.V."/>
            <person name="Cande W.Z."/>
            <person name="Fulton C."/>
            <person name="Rokhsar D.S."/>
            <person name="Dawson S.C."/>
        </authorList>
    </citation>
    <scope>NUCLEOTIDE SEQUENCE [LARGE SCALE GENOMIC DNA]</scope>
    <source>
        <strain evidence="17 18">NEG-M</strain>
    </source>
</reference>
<dbReference type="KEGG" id="ngr:NAEGRDRAFT_61128"/>
<dbReference type="Gene3D" id="1.10.3200.20">
    <property type="entry name" value="DNA Polymerase alpha, zinc finger"/>
    <property type="match status" value="1"/>
</dbReference>
<feature type="domain" description="Zinc finger DNA-directed DNA polymerase family B alpha" evidence="16">
    <location>
        <begin position="1007"/>
        <end position="1199"/>
    </location>
</feature>
<name>D2UXH8_NAEGR</name>
<dbReference type="SUPFAM" id="SSF53098">
    <property type="entry name" value="Ribonuclease H-like"/>
    <property type="match status" value="1"/>
</dbReference>
<evidence type="ECO:0000256" key="3">
    <source>
        <dbReference type="ARBA" id="ARBA00022679"/>
    </source>
</evidence>
<dbReference type="FunFam" id="1.10.132.60:FF:000004">
    <property type="entry name" value="DNA polymerase"/>
    <property type="match status" value="1"/>
</dbReference>
<feature type="domain" description="DNA-directed DNA polymerase family B exonuclease" evidence="15">
    <location>
        <begin position="216"/>
        <end position="447"/>
    </location>
</feature>
<dbReference type="NCBIfam" id="TIGR00592">
    <property type="entry name" value="pol2"/>
    <property type="match status" value="1"/>
</dbReference>
<dbReference type="GO" id="GO:0003887">
    <property type="term" value="F:DNA-directed DNA polymerase activity"/>
    <property type="evidence" value="ECO:0007669"/>
    <property type="project" value="UniProtKB-KW"/>
</dbReference>
<evidence type="ECO:0000256" key="9">
    <source>
        <dbReference type="ARBA" id="ARBA00022932"/>
    </source>
</evidence>
<dbReference type="Pfam" id="PF08996">
    <property type="entry name" value="zf-DNA_Pol"/>
    <property type="match status" value="1"/>
</dbReference>
<dbReference type="Gene3D" id="3.90.1600.10">
    <property type="entry name" value="Palm domain of DNA polymerase"/>
    <property type="match status" value="1"/>
</dbReference>
<dbReference type="PANTHER" id="PTHR45861">
    <property type="entry name" value="DNA POLYMERASE ALPHA CATALYTIC SUBUNIT"/>
    <property type="match status" value="1"/>
</dbReference>
<evidence type="ECO:0000313" key="18">
    <source>
        <dbReference type="Proteomes" id="UP000006671"/>
    </source>
</evidence>
<dbReference type="FunCoup" id="D2UXH8">
    <property type="interactions" value="438"/>
</dbReference>
<dbReference type="EC" id="2.7.7.7" evidence="12"/>
<evidence type="ECO:0000259" key="15">
    <source>
        <dbReference type="Pfam" id="PF03104"/>
    </source>
</evidence>
<dbReference type="eggNOG" id="KOG0970">
    <property type="taxonomic scope" value="Eukaryota"/>
</dbReference>
<evidence type="ECO:0000256" key="1">
    <source>
        <dbReference type="ARBA" id="ARBA00004123"/>
    </source>
</evidence>
<dbReference type="InterPro" id="IPR017964">
    <property type="entry name" value="DNA-dir_DNA_pol_B_CS"/>
</dbReference>
<dbReference type="Gene3D" id="3.30.420.10">
    <property type="entry name" value="Ribonuclease H-like superfamily/Ribonuclease H"/>
    <property type="match status" value="1"/>
</dbReference>
<evidence type="ECO:0000256" key="12">
    <source>
        <dbReference type="RuleBase" id="RU000442"/>
    </source>
</evidence>
<dbReference type="Gene3D" id="3.30.70.2820">
    <property type="match status" value="1"/>
</dbReference>
<dbReference type="GO" id="GO:0005658">
    <property type="term" value="C:alpha DNA polymerase:primase complex"/>
    <property type="evidence" value="ECO:0007669"/>
    <property type="project" value="TreeGrafter"/>
</dbReference>
<keyword evidence="8" id="KW-0862">Zinc</keyword>
<dbReference type="Proteomes" id="UP000006671">
    <property type="component" value="Unassembled WGS sequence"/>
</dbReference>
<dbReference type="Gene3D" id="6.10.10.100">
    <property type="match status" value="1"/>
</dbReference>
<dbReference type="InterPro" id="IPR006172">
    <property type="entry name" value="DNA-dir_DNA_pol_B"/>
</dbReference>